<evidence type="ECO:0000256" key="1">
    <source>
        <dbReference type="SAM" id="Phobius"/>
    </source>
</evidence>
<comment type="caution">
    <text evidence="3">The sequence shown here is derived from an EMBL/GenBank/DDBJ whole genome shotgun (WGS) entry which is preliminary data.</text>
</comment>
<keyword evidence="1" id="KW-1133">Transmembrane helix</keyword>
<dbReference type="Proteomes" id="UP001308005">
    <property type="component" value="Unassembled WGS sequence"/>
</dbReference>
<dbReference type="Pfam" id="PF12158">
    <property type="entry name" value="DUF3592"/>
    <property type="match status" value="1"/>
</dbReference>
<keyword evidence="4" id="KW-1185">Reference proteome</keyword>
<gene>
    <name evidence="3" type="ORF">VSS37_02565</name>
</gene>
<keyword evidence="1" id="KW-0472">Membrane</keyword>
<dbReference type="EMBL" id="JAYMYJ010000022">
    <property type="protein sequence ID" value="MEB4589851.1"/>
    <property type="molecule type" value="Genomic_DNA"/>
</dbReference>
<feature type="transmembrane region" description="Helical" evidence="1">
    <location>
        <begin position="6"/>
        <end position="26"/>
    </location>
</feature>
<protein>
    <submittedName>
        <fullName evidence="3">DUF3592 domain-containing protein</fullName>
    </submittedName>
</protein>
<proteinExistence type="predicted"/>
<evidence type="ECO:0000259" key="2">
    <source>
        <dbReference type="Pfam" id="PF12158"/>
    </source>
</evidence>
<accession>A0ABU6CTD0</accession>
<sequence length="232" mass="25651">MKTFSFVTYLFATIGMGLLGGSYYLYQDTRGFLRTALSAQGTVVELVRSRSRDSTTYAPAVNFTTHEGKPISFTSTTSSNPPSYTEGETVEVFYQADRPESAKINGFFSLWGGALILGGIGAVFFIISASIILASRRKAQTIAELQRNGITIQAKIQSIGINNATSRKGRKPYVIHAQWQNPATSEIHVFSSDNLWFDPTEFVRSDTVNVLIDQHDPSKYHMDTSFLPKLAN</sequence>
<feature type="domain" description="DUF3592" evidence="2">
    <location>
        <begin position="39"/>
        <end position="108"/>
    </location>
</feature>
<dbReference type="InterPro" id="IPR021994">
    <property type="entry name" value="DUF3592"/>
</dbReference>
<keyword evidence="1" id="KW-0812">Transmembrane</keyword>
<organism evidence="3 4">
    <name type="scientific">Candidatus Thiothrix phosphatis</name>
    <dbReference type="NCBI Taxonomy" id="3112415"/>
    <lineage>
        <taxon>Bacteria</taxon>
        <taxon>Pseudomonadati</taxon>
        <taxon>Pseudomonadota</taxon>
        <taxon>Gammaproteobacteria</taxon>
        <taxon>Thiotrichales</taxon>
        <taxon>Thiotrichaceae</taxon>
        <taxon>Thiothrix</taxon>
    </lineage>
</organism>
<evidence type="ECO:0000313" key="3">
    <source>
        <dbReference type="EMBL" id="MEB4589851.1"/>
    </source>
</evidence>
<dbReference type="RefSeq" id="WP_324693058.1">
    <property type="nucleotide sequence ID" value="NZ_JAYMYJ010000022.1"/>
</dbReference>
<name>A0ABU6CTD0_9GAMM</name>
<feature type="transmembrane region" description="Helical" evidence="1">
    <location>
        <begin position="108"/>
        <end position="133"/>
    </location>
</feature>
<evidence type="ECO:0000313" key="4">
    <source>
        <dbReference type="Proteomes" id="UP001308005"/>
    </source>
</evidence>
<reference evidence="4" key="1">
    <citation type="submission" date="2023-07" db="EMBL/GenBank/DDBJ databases">
        <title>The carbon used by Thiothrix.</title>
        <authorList>
            <person name="Chen L."/>
        </authorList>
    </citation>
    <scope>NUCLEOTIDE SEQUENCE [LARGE SCALE GENOMIC DNA]</scope>
</reference>